<evidence type="ECO:0000256" key="2">
    <source>
        <dbReference type="ARBA" id="ARBA00022679"/>
    </source>
</evidence>
<dbReference type="Proteomes" id="UP000267251">
    <property type="component" value="Unassembled WGS sequence"/>
</dbReference>
<sequence length="236" mass="26455">MVATLFGRRTDINYYYARFSSYIIPPLLNVELIMEGEEHLRDQVGIIVCNHQSTMDVIPLTLIMPKNSVIIAKKIIRFYPLLGFYMILARTIFLDRARRDKAISTFADAAETVREQQVSVVIFPEGTRGHLKCGLLPFKKGAFHLAQQAQVPIIPVVVSSYDDVYSTTRKSFPGGTIRIRALPPISTKGLTPEDVTDLTDRTRIIMQKTLLEITSDAVKEEAALEAKNGEVGDKVE</sequence>
<dbReference type="Pfam" id="PF01553">
    <property type="entry name" value="Acyltransferase"/>
    <property type="match status" value="1"/>
</dbReference>
<evidence type="ECO:0000256" key="5">
    <source>
        <dbReference type="SAM" id="Phobius"/>
    </source>
</evidence>
<reference evidence="8" key="1">
    <citation type="journal article" date="2018" name="Nat. Microbiol.">
        <title>Leveraging single-cell genomics to expand the fungal tree of life.</title>
        <authorList>
            <person name="Ahrendt S.R."/>
            <person name="Quandt C.A."/>
            <person name="Ciobanu D."/>
            <person name="Clum A."/>
            <person name="Salamov A."/>
            <person name="Andreopoulos B."/>
            <person name="Cheng J.F."/>
            <person name="Woyke T."/>
            <person name="Pelin A."/>
            <person name="Henrissat B."/>
            <person name="Reynolds N.K."/>
            <person name="Benny G.L."/>
            <person name="Smith M.E."/>
            <person name="James T.Y."/>
            <person name="Grigoriev I.V."/>
        </authorList>
    </citation>
    <scope>NUCLEOTIDE SEQUENCE [LARGE SCALE GENOMIC DNA]</scope>
</reference>
<protein>
    <recommendedName>
        <fullName evidence="4">1-acyl-sn-glycerol-3-phosphate acyltransferase</fullName>
        <ecNumber evidence="4">2.3.1.51</ecNumber>
    </recommendedName>
</protein>
<comment type="similarity">
    <text evidence="1 4">Belongs to the 1-acyl-sn-glycerol-3-phosphate acyltransferase family.</text>
</comment>
<dbReference type="CDD" id="cd07989">
    <property type="entry name" value="LPLAT_AGPAT-like"/>
    <property type="match status" value="1"/>
</dbReference>
<dbReference type="OrthoDB" id="202234at2759"/>
<feature type="transmembrane region" description="Helical" evidence="5">
    <location>
        <begin position="75"/>
        <end position="93"/>
    </location>
</feature>
<evidence type="ECO:0000259" key="6">
    <source>
        <dbReference type="SMART" id="SM00563"/>
    </source>
</evidence>
<feature type="domain" description="Phospholipid/glycerol acyltransferase" evidence="6">
    <location>
        <begin position="45"/>
        <end position="161"/>
    </location>
</feature>
<gene>
    <name evidence="7" type="ORF">BJ684DRAFT_16545</name>
</gene>
<keyword evidence="5" id="KW-0472">Membrane</keyword>
<accession>A0A4P9Y4F1</accession>
<keyword evidence="4" id="KW-1208">Phospholipid metabolism</keyword>
<name>A0A4P9Y4F1_9FUNG</name>
<evidence type="ECO:0000313" key="8">
    <source>
        <dbReference type="Proteomes" id="UP000267251"/>
    </source>
</evidence>
<dbReference type="PANTHER" id="PTHR10434:SF11">
    <property type="entry name" value="1-ACYL-SN-GLYCEROL-3-PHOSPHATE ACYLTRANSFERASE"/>
    <property type="match status" value="1"/>
</dbReference>
<comment type="domain">
    <text evidence="4">The HXXXXD motif is essential for acyltransferase activity and may constitute the binding site for the phosphate moiety of the glycerol-3-phosphate.</text>
</comment>
<comment type="catalytic activity">
    <reaction evidence="4">
        <text>a 1-acyl-sn-glycero-3-phosphate + an acyl-CoA = a 1,2-diacyl-sn-glycero-3-phosphate + CoA</text>
        <dbReference type="Rhea" id="RHEA:19709"/>
        <dbReference type="ChEBI" id="CHEBI:57287"/>
        <dbReference type="ChEBI" id="CHEBI:57970"/>
        <dbReference type="ChEBI" id="CHEBI:58342"/>
        <dbReference type="ChEBI" id="CHEBI:58608"/>
        <dbReference type="EC" id="2.3.1.51"/>
    </reaction>
</comment>
<dbReference type="EC" id="2.3.1.51" evidence="4"/>
<keyword evidence="3 4" id="KW-0012">Acyltransferase</keyword>
<dbReference type="InterPro" id="IPR004552">
    <property type="entry name" value="AGP_acyltrans"/>
</dbReference>
<keyword evidence="5" id="KW-0812">Transmembrane</keyword>
<dbReference type="SMART" id="SM00563">
    <property type="entry name" value="PlsC"/>
    <property type="match status" value="1"/>
</dbReference>
<evidence type="ECO:0000256" key="4">
    <source>
        <dbReference type="RuleBase" id="RU361267"/>
    </source>
</evidence>
<dbReference type="GO" id="GO:0016020">
    <property type="term" value="C:membrane"/>
    <property type="evidence" value="ECO:0007669"/>
    <property type="project" value="InterPro"/>
</dbReference>
<dbReference type="AlphaFoldDB" id="A0A4P9Y4F1"/>
<dbReference type="PANTHER" id="PTHR10434">
    <property type="entry name" value="1-ACYL-SN-GLYCEROL-3-PHOSPHATE ACYLTRANSFERASE"/>
    <property type="match status" value="1"/>
</dbReference>
<evidence type="ECO:0000256" key="3">
    <source>
        <dbReference type="ARBA" id="ARBA00023315"/>
    </source>
</evidence>
<keyword evidence="4" id="KW-0443">Lipid metabolism</keyword>
<keyword evidence="4" id="KW-0444">Lipid biosynthesis</keyword>
<dbReference type="GO" id="GO:0005783">
    <property type="term" value="C:endoplasmic reticulum"/>
    <property type="evidence" value="ECO:0007669"/>
    <property type="project" value="TreeGrafter"/>
</dbReference>
<organism evidence="7 8">
    <name type="scientific">Piptocephalis cylindrospora</name>
    <dbReference type="NCBI Taxonomy" id="1907219"/>
    <lineage>
        <taxon>Eukaryota</taxon>
        <taxon>Fungi</taxon>
        <taxon>Fungi incertae sedis</taxon>
        <taxon>Zoopagomycota</taxon>
        <taxon>Zoopagomycotina</taxon>
        <taxon>Zoopagomycetes</taxon>
        <taxon>Zoopagales</taxon>
        <taxon>Piptocephalidaceae</taxon>
        <taxon>Piptocephalis</taxon>
    </lineage>
</organism>
<keyword evidence="8" id="KW-1185">Reference proteome</keyword>
<evidence type="ECO:0000256" key="1">
    <source>
        <dbReference type="ARBA" id="ARBA00008655"/>
    </source>
</evidence>
<evidence type="ECO:0000313" key="7">
    <source>
        <dbReference type="EMBL" id="RKP13021.1"/>
    </source>
</evidence>
<keyword evidence="5" id="KW-1133">Transmembrane helix</keyword>
<dbReference type="NCBIfam" id="TIGR00530">
    <property type="entry name" value="AGP_acyltrn"/>
    <property type="match status" value="1"/>
</dbReference>
<keyword evidence="4" id="KW-0594">Phospholipid biosynthesis</keyword>
<proteinExistence type="inferred from homology"/>
<dbReference type="GO" id="GO:0003841">
    <property type="term" value="F:1-acylglycerol-3-phosphate O-acyltransferase activity"/>
    <property type="evidence" value="ECO:0007669"/>
    <property type="project" value="UniProtKB-UniRule"/>
</dbReference>
<dbReference type="GO" id="GO:0006654">
    <property type="term" value="P:phosphatidic acid biosynthetic process"/>
    <property type="evidence" value="ECO:0007669"/>
    <property type="project" value="TreeGrafter"/>
</dbReference>
<dbReference type="InterPro" id="IPR002123">
    <property type="entry name" value="Plipid/glycerol_acylTrfase"/>
</dbReference>
<dbReference type="SUPFAM" id="SSF69593">
    <property type="entry name" value="Glycerol-3-phosphate (1)-acyltransferase"/>
    <property type="match status" value="1"/>
</dbReference>
<keyword evidence="2 4" id="KW-0808">Transferase</keyword>
<dbReference type="EMBL" id="KZ988132">
    <property type="protein sequence ID" value="RKP13021.1"/>
    <property type="molecule type" value="Genomic_DNA"/>
</dbReference>